<dbReference type="PANTHER" id="PTHR22803">
    <property type="entry name" value="MANNOSE, PHOSPHOLIPASE, LECTIN RECEPTOR RELATED"/>
    <property type="match status" value="1"/>
</dbReference>
<dbReference type="Ensembl" id="ENSLCAT00010008687.1">
    <property type="protein sequence ID" value="ENSLCAP00010008492.1"/>
    <property type="gene ID" value="ENSLCAG00010004088.1"/>
</dbReference>
<reference evidence="4" key="1">
    <citation type="submission" date="2015-09" db="EMBL/GenBank/DDBJ databases">
        <authorList>
            <person name="Sai Rama Sridatta P."/>
        </authorList>
    </citation>
    <scope>NUCLEOTIDE SEQUENCE [LARGE SCALE GENOMIC DNA]</scope>
</reference>
<dbReference type="AlphaFoldDB" id="A0A4W6CCZ7"/>
<sequence length="174" mass="19458">MSSDKDQDGVFKWVDKTAVTFSNYGPGWPRNTANLWDCGQIFTGRITETVKNWQDAEAHCTREQGHLASFHSQEELSFLTGEASSKWIVDPGGSYSWSDGSPLSHTNWGHGEPNNHEGREECVEMVSSTNGTSSWWNDLNCDAHQDWICMIAKIKRKMSITGLAGIISCFVQPK</sequence>
<accession>A0A4W6CCZ7</accession>
<proteinExistence type="predicted"/>
<organism evidence="3 4">
    <name type="scientific">Lates calcarifer</name>
    <name type="common">Barramundi</name>
    <name type="synonym">Holocentrus calcarifer</name>
    <dbReference type="NCBI Taxonomy" id="8187"/>
    <lineage>
        <taxon>Eukaryota</taxon>
        <taxon>Metazoa</taxon>
        <taxon>Chordata</taxon>
        <taxon>Craniata</taxon>
        <taxon>Vertebrata</taxon>
        <taxon>Euteleostomi</taxon>
        <taxon>Actinopterygii</taxon>
        <taxon>Neopterygii</taxon>
        <taxon>Teleostei</taxon>
        <taxon>Neoteleostei</taxon>
        <taxon>Acanthomorphata</taxon>
        <taxon>Carangaria</taxon>
        <taxon>Carangaria incertae sedis</taxon>
        <taxon>Centropomidae</taxon>
        <taxon>Lates</taxon>
    </lineage>
</organism>
<feature type="domain" description="C-type lectin" evidence="2">
    <location>
        <begin position="51"/>
        <end position="150"/>
    </location>
</feature>
<dbReference type="PROSITE" id="PS00615">
    <property type="entry name" value="C_TYPE_LECTIN_1"/>
    <property type="match status" value="1"/>
</dbReference>
<dbReference type="Proteomes" id="UP000314980">
    <property type="component" value="Unassembled WGS sequence"/>
</dbReference>
<dbReference type="SUPFAM" id="SSF56436">
    <property type="entry name" value="C-type lectin-like"/>
    <property type="match status" value="2"/>
</dbReference>
<dbReference type="PROSITE" id="PS50041">
    <property type="entry name" value="C_TYPE_LECTIN_2"/>
    <property type="match status" value="1"/>
</dbReference>
<dbReference type="CDD" id="cd00037">
    <property type="entry name" value="CLECT"/>
    <property type="match status" value="1"/>
</dbReference>
<dbReference type="GeneTree" id="ENSGT01150000286973"/>
<keyword evidence="4" id="KW-1185">Reference proteome</keyword>
<dbReference type="SMART" id="SM00034">
    <property type="entry name" value="CLECT"/>
    <property type="match status" value="1"/>
</dbReference>
<dbReference type="Gene3D" id="3.10.100.10">
    <property type="entry name" value="Mannose-Binding Protein A, subunit A"/>
    <property type="match status" value="2"/>
</dbReference>
<evidence type="ECO:0000256" key="1">
    <source>
        <dbReference type="ARBA" id="ARBA00023157"/>
    </source>
</evidence>
<dbReference type="InterPro" id="IPR050111">
    <property type="entry name" value="C-type_lectin/snaclec_domain"/>
</dbReference>
<dbReference type="InterPro" id="IPR016187">
    <property type="entry name" value="CTDL_fold"/>
</dbReference>
<protein>
    <recommendedName>
        <fullName evidence="2">C-type lectin domain-containing protein</fullName>
    </recommendedName>
</protein>
<reference evidence="3" key="2">
    <citation type="submission" date="2025-08" db="UniProtKB">
        <authorList>
            <consortium name="Ensembl"/>
        </authorList>
    </citation>
    <scope>IDENTIFICATION</scope>
</reference>
<dbReference type="InterPro" id="IPR001304">
    <property type="entry name" value="C-type_lectin-like"/>
</dbReference>
<evidence type="ECO:0000313" key="3">
    <source>
        <dbReference type="Ensembl" id="ENSLCAP00010008492.1"/>
    </source>
</evidence>
<reference evidence="3" key="3">
    <citation type="submission" date="2025-09" db="UniProtKB">
        <authorList>
            <consortium name="Ensembl"/>
        </authorList>
    </citation>
    <scope>IDENTIFICATION</scope>
</reference>
<evidence type="ECO:0000259" key="2">
    <source>
        <dbReference type="PROSITE" id="PS50041"/>
    </source>
</evidence>
<evidence type="ECO:0000313" key="4">
    <source>
        <dbReference type="Proteomes" id="UP000314980"/>
    </source>
</evidence>
<dbReference type="Pfam" id="PF00059">
    <property type="entry name" value="Lectin_C"/>
    <property type="match status" value="1"/>
</dbReference>
<dbReference type="InterPro" id="IPR016186">
    <property type="entry name" value="C-type_lectin-like/link_sf"/>
</dbReference>
<dbReference type="InterPro" id="IPR018378">
    <property type="entry name" value="C-type_lectin_CS"/>
</dbReference>
<name>A0A4W6CCZ7_LATCA</name>
<keyword evidence="1" id="KW-1015">Disulfide bond</keyword>